<keyword evidence="5 18" id="KW-0808">Transferase</keyword>
<dbReference type="AlphaFoldDB" id="A0A0K8MDM4"/>
<feature type="binding site" evidence="18">
    <location>
        <position position="234"/>
    </location>
    <ligand>
        <name>UDP-N-acetyl-alpha-D-glucosamine</name>
        <dbReference type="ChEBI" id="CHEBI:57705"/>
    </ligand>
</feature>
<dbReference type="UniPathway" id="UPA00113">
    <property type="reaction ID" value="UER00532"/>
</dbReference>
<dbReference type="STRING" id="1629334.Cva_00977"/>
<keyword evidence="6 18" id="KW-0548">Nucleotidyltransferase</keyword>
<protein>
    <recommendedName>
        <fullName evidence="18">Bifunctional protein GlmU</fullName>
    </recommendedName>
    <domain>
        <recommendedName>
            <fullName evidence="18">UDP-N-acetylglucosamine pyrophosphorylase</fullName>
            <ecNumber evidence="18">2.7.7.23</ecNumber>
        </recommendedName>
        <alternativeName>
            <fullName evidence="18">N-acetylglucosamine-1-phosphate uridyltransferase</fullName>
        </alternativeName>
    </domain>
    <domain>
        <recommendedName>
            <fullName evidence="18">Glucosamine-1-phosphate N-acetyltransferase</fullName>
            <ecNumber evidence="18">2.3.1.157</ecNumber>
        </recommendedName>
    </domain>
</protein>
<dbReference type="InterPro" id="IPR001451">
    <property type="entry name" value="Hexapep"/>
</dbReference>
<feature type="region of interest" description="Pyrophosphorylase" evidence="18">
    <location>
        <begin position="1"/>
        <end position="236"/>
    </location>
</feature>
<feature type="binding site" evidence="18">
    <location>
        <position position="341"/>
    </location>
    <ligand>
        <name>UDP-N-acetyl-alpha-D-glucosamine</name>
        <dbReference type="ChEBI" id="CHEBI:57705"/>
    </ligand>
</feature>
<evidence type="ECO:0000256" key="12">
    <source>
        <dbReference type="ARBA" id="ARBA00023268"/>
    </source>
</evidence>
<comment type="cofactor">
    <cofactor evidence="18">
        <name>Mg(2+)</name>
        <dbReference type="ChEBI" id="CHEBI:18420"/>
    </cofactor>
    <text evidence="18">Binds 1 Mg(2+) ion per subunit.</text>
</comment>
<feature type="binding site" evidence="18">
    <location>
        <position position="234"/>
    </location>
    <ligand>
        <name>Mg(2+)</name>
        <dbReference type="ChEBI" id="CHEBI:18420"/>
    </ligand>
</feature>
<feature type="active site" description="Proton acceptor" evidence="18">
    <location>
        <position position="353"/>
    </location>
</feature>
<evidence type="ECO:0000256" key="19">
    <source>
        <dbReference type="SAM" id="MobiDB-lite"/>
    </source>
</evidence>
<dbReference type="NCBIfam" id="NF010933">
    <property type="entry name" value="PRK14353.1"/>
    <property type="match status" value="1"/>
</dbReference>
<comment type="subunit">
    <text evidence="18">Homotrimer.</text>
</comment>
<keyword evidence="12 18" id="KW-0511">Multifunctional enzyme</keyword>
<comment type="caution">
    <text evidence="18">Lacks conserved residue(s) required for the propagation of feature annotation.</text>
</comment>
<dbReference type="EMBL" id="BBVC01000043">
    <property type="protein sequence ID" value="GAO98328.1"/>
    <property type="molecule type" value="Genomic_DNA"/>
</dbReference>
<keyword evidence="7 18" id="KW-0479">Metal-binding</keyword>
<comment type="caution">
    <text evidence="21">The sequence shown here is derived from an EMBL/GenBank/DDBJ whole genome shotgun (WGS) entry which is preliminary data.</text>
</comment>
<dbReference type="Pfam" id="PF00132">
    <property type="entry name" value="Hexapep"/>
    <property type="match status" value="1"/>
</dbReference>
<dbReference type="PROSITE" id="PS00101">
    <property type="entry name" value="HEXAPEP_TRANSFERASES"/>
    <property type="match status" value="1"/>
</dbReference>
<evidence type="ECO:0000256" key="17">
    <source>
        <dbReference type="ARBA" id="ARBA00049628"/>
    </source>
</evidence>
<feature type="binding site" evidence="18">
    <location>
        <begin position="10"/>
        <end position="13"/>
    </location>
    <ligand>
        <name>UDP-N-acetyl-alpha-D-glucosamine</name>
        <dbReference type="ChEBI" id="CHEBI:57705"/>
    </ligand>
</feature>
<feature type="binding site" evidence="18">
    <location>
        <begin position="82"/>
        <end position="83"/>
    </location>
    <ligand>
        <name>UDP-N-acetyl-alpha-D-glucosamine</name>
        <dbReference type="ChEBI" id="CHEBI:57705"/>
    </ligand>
</feature>
<comment type="function">
    <text evidence="17 18">Catalyzes the last two sequential reactions in the de novo biosynthetic pathway for UDP-N-acetylglucosamine (UDP-GlcNAc). The C-terminal domain catalyzes the transfer of acetyl group from acetyl coenzyme A to glucosamine-1-phosphate (GlcN-1-P) to produce N-acetylglucosamine-1-phosphate (GlcNAc-1-P), which is converted into UDP-GlcNAc by the transfer of uridine 5-monophosphate (from uridine 5-triphosphate), a reaction catalyzed by the N-terminal domain.</text>
</comment>
<feature type="region of interest" description="N-acetyltransferase" evidence="18">
    <location>
        <begin position="258"/>
        <end position="459"/>
    </location>
</feature>
<dbReference type="GO" id="GO:0006048">
    <property type="term" value="P:UDP-N-acetylglucosamine biosynthetic process"/>
    <property type="evidence" value="ECO:0007669"/>
    <property type="project" value="UniProtKB-UniPathway"/>
</dbReference>
<evidence type="ECO:0000313" key="22">
    <source>
        <dbReference type="Proteomes" id="UP000036771"/>
    </source>
</evidence>
<dbReference type="GO" id="GO:0000287">
    <property type="term" value="F:magnesium ion binding"/>
    <property type="evidence" value="ECO:0007669"/>
    <property type="project" value="UniProtKB-UniRule"/>
</dbReference>
<feature type="binding site" evidence="18">
    <location>
        <position position="323"/>
    </location>
    <ligand>
        <name>UDP-N-acetyl-alpha-D-glucosamine</name>
        <dbReference type="ChEBI" id="CHEBI:57705"/>
    </ligand>
</feature>
<dbReference type="InterPro" id="IPR029044">
    <property type="entry name" value="Nucleotide-diphossugar_trans"/>
</dbReference>
<feature type="compositionally biased region" description="Basic residues" evidence="19">
    <location>
        <begin position="444"/>
        <end position="453"/>
    </location>
</feature>
<keyword evidence="10 18" id="KW-0133">Cell shape</keyword>
<feature type="binding site" evidence="18">
    <location>
        <position position="77"/>
    </location>
    <ligand>
        <name>UDP-N-acetyl-alpha-D-glucosamine</name>
        <dbReference type="ChEBI" id="CHEBI:57705"/>
    </ligand>
</feature>
<evidence type="ECO:0000256" key="15">
    <source>
        <dbReference type="ARBA" id="ARBA00048247"/>
    </source>
</evidence>
<keyword evidence="8 18" id="KW-0677">Repeat</keyword>
<comment type="similarity">
    <text evidence="3 18">In the N-terminal section; belongs to the N-acetylglucosamine-1-phosphate uridyltransferase family.</text>
</comment>
<keyword evidence="4 18" id="KW-0963">Cytoplasm</keyword>
<dbReference type="GO" id="GO:0016020">
    <property type="term" value="C:membrane"/>
    <property type="evidence" value="ECO:0007669"/>
    <property type="project" value="GOC"/>
</dbReference>
<proteinExistence type="inferred from homology"/>
<evidence type="ECO:0000256" key="6">
    <source>
        <dbReference type="ARBA" id="ARBA00022695"/>
    </source>
</evidence>
<dbReference type="Gene3D" id="3.90.550.10">
    <property type="entry name" value="Spore Coat Polysaccharide Biosynthesis Protein SpsA, Chain A"/>
    <property type="match status" value="1"/>
</dbReference>
<dbReference type="InterPro" id="IPR011004">
    <property type="entry name" value="Trimer_LpxA-like_sf"/>
</dbReference>
<evidence type="ECO:0000256" key="11">
    <source>
        <dbReference type="ARBA" id="ARBA00022984"/>
    </source>
</evidence>
<keyword evidence="9 18" id="KW-0460">Magnesium</keyword>
<dbReference type="GO" id="GO:0009245">
    <property type="term" value="P:lipid A biosynthetic process"/>
    <property type="evidence" value="ECO:0007669"/>
    <property type="project" value="UniProtKB-UniRule"/>
</dbReference>
<feature type="binding site" evidence="18">
    <location>
        <position position="107"/>
    </location>
    <ligand>
        <name>Mg(2+)</name>
        <dbReference type="ChEBI" id="CHEBI:18420"/>
    </ligand>
</feature>
<sequence>MRDNILTIILAAGKGTRMKSLVPKVLHKLGGYPILGHVLSTVEKIKSNHNLLLLSPDMPDIEHYARQHPLSLDIVYQDEQKGTGHAVLCAKSYLQDFKGIVLVLFGDTPLIRPETLKTMLEKFSSFSPRISAMVVGMIPSNPKNYGRLILDEAENVIDIIETKGASAKVLDIPLCNSGVMLLDGCHALSMLQAIRENTESGEYYLTDIVRIARCQGHRVGFYRAEDPNELEGINSRSELAWAEAQLQHRWRTAAMEEGVTLIDPQSIYFSYDTQLSGDVTVYPHVFFGAGVTVESGVEIMPFTHLEGVSVKARAKIGPYARLRPGTIVGEESRIGNFVEMKNTVFGRGAKAGHLSYIGDAEVGEATNIGAGTITCNYDGYHKWPTKIGHHVLVGANSSLVAPLTIGSYAIIGAGSTVTKDVAEEALTVGRSRQMDITDGGKAFHERKKNRNTHTKKDSA</sequence>
<evidence type="ECO:0000256" key="4">
    <source>
        <dbReference type="ARBA" id="ARBA00022490"/>
    </source>
</evidence>
<feature type="binding site" evidence="18">
    <location>
        <position position="24"/>
    </location>
    <ligand>
        <name>UDP-N-acetyl-alpha-D-glucosamine</name>
        <dbReference type="ChEBI" id="CHEBI:57705"/>
    </ligand>
</feature>
<comment type="catalytic activity">
    <reaction evidence="15 18">
        <text>alpha-D-glucosamine 1-phosphate + acetyl-CoA = N-acetyl-alpha-D-glucosamine 1-phosphate + CoA + H(+)</text>
        <dbReference type="Rhea" id="RHEA:13725"/>
        <dbReference type="ChEBI" id="CHEBI:15378"/>
        <dbReference type="ChEBI" id="CHEBI:57287"/>
        <dbReference type="ChEBI" id="CHEBI:57288"/>
        <dbReference type="ChEBI" id="CHEBI:57776"/>
        <dbReference type="ChEBI" id="CHEBI:58516"/>
        <dbReference type="EC" id="2.3.1.157"/>
    </reaction>
</comment>
<comment type="similarity">
    <text evidence="2 18">In the C-terminal section; belongs to the transferase hexapeptide repeat family.</text>
</comment>
<evidence type="ECO:0000256" key="5">
    <source>
        <dbReference type="ARBA" id="ARBA00022679"/>
    </source>
</evidence>
<dbReference type="PANTHER" id="PTHR43584:SF3">
    <property type="entry name" value="BIFUNCTIONAL PROTEIN GLMU"/>
    <property type="match status" value="1"/>
</dbReference>
<feature type="binding site" evidence="18">
    <location>
        <begin position="376"/>
        <end position="377"/>
    </location>
    <ligand>
        <name>acetyl-CoA</name>
        <dbReference type="ChEBI" id="CHEBI:57288"/>
    </ligand>
</feature>
<keyword evidence="11 18" id="KW-0573">Peptidoglycan synthesis</keyword>
<comment type="pathway">
    <text evidence="18">Bacterial outer membrane biogenesis; LPS lipid A biosynthesis.</text>
</comment>
<keyword evidence="14 18" id="KW-0961">Cell wall biogenesis/degradation</keyword>
<dbReference type="SUPFAM" id="SSF53448">
    <property type="entry name" value="Nucleotide-diphospho-sugar transferases"/>
    <property type="match status" value="1"/>
</dbReference>
<dbReference type="Pfam" id="PF12804">
    <property type="entry name" value="NTP_transf_3"/>
    <property type="match status" value="1"/>
</dbReference>
<dbReference type="UniPathway" id="UPA00973"/>
<feature type="binding site" evidence="18">
    <location>
        <position position="356"/>
    </location>
    <ligand>
        <name>UDP-N-acetyl-alpha-D-glucosamine</name>
        <dbReference type="ChEBI" id="CHEBI:57705"/>
    </ligand>
</feature>
<dbReference type="OrthoDB" id="9775031at2"/>
<evidence type="ECO:0000256" key="9">
    <source>
        <dbReference type="ARBA" id="ARBA00022842"/>
    </source>
</evidence>
<evidence type="ECO:0000256" key="13">
    <source>
        <dbReference type="ARBA" id="ARBA00023315"/>
    </source>
</evidence>
<organism evidence="21 22">
    <name type="scientific">Caedimonas varicaedens</name>
    <dbReference type="NCBI Taxonomy" id="1629334"/>
    <lineage>
        <taxon>Bacteria</taxon>
        <taxon>Pseudomonadati</taxon>
        <taxon>Pseudomonadota</taxon>
        <taxon>Alphaproteobacteria</taxon>
        <taxon>Holosporales</taxon>
        <taxon>Caedimonadaceae</taxon>
        <taxon>Caedimonas</taxon>
    </lineage>
</organism>
<evidence type="ECO:0000256" key="16">
    <source>
        <dbReference type="ARBA" id="ARBA00048493"/>
    </source>
</evidence>
<evidence type="ECO:0000256" key="10">
    <source>
        <dbReference type="ARBA" id="ARBA00022960"/>
    </source>
</evidence>
<gene>
    <name evidence="18 21" type="primary">glmU</name>
    <name evidence="21" type="ORF">Cva_00977</name>
</gene>
<evidence type="ECO:0000256" key="1">
    <source>
        <dbReference type="ARBA" id="ARBA00004496"/>
    </source>
</evidence>
<dbReference type="SUPFAM" id="SSF51161">
    <property type="entry name" value="Trimeric LpxA-like enzymes"/>
    <property type="match status" value="1"/>
</dbReference>
<evidence type="ECO:0000256" key="2">
    <source>
        <dbReference type="ARBA" id="ARBA00007707"/>
    </source>
</evidence>
<feature type="region of interest" description="Linker" evidence="18">
    <location>
        <begin position="237"/>
        <end position="257"/>
    </location>
</feature>
<comment type="subcellular location">
    <subcellularLocation>
        <location evidence="1 18">Cytoplasm</location>
    </subcellularLocation>
</comment>
<dbReference type="CDD" id="cd03353">
    <property type="entry name" value="LbH_GlmU_C"/>
    <property type="match status" value="1"/>
</dbReference>
<dbReference type="GO" id="GO:0005737">
    <property type="term" value="C:cytoplasm"/>
    <property type="evidence" value="ECO:0007669"/>
    <property type="project" value="UniProtKB-SubCell"/>
</dbReference>
<dbReference type="GO" id="GO:0003977">
    <property type="term" value="F:UDP-N-acetylglucosamine diphosphorylase activity"/>
    <property type="evidence" value="ECO:0007669"/>
    <property type="project" value="UniProtKB-UniRule"/>
</dbReference>
<evidence type="ECO:0000256" key="3">
    <source>
        <dbReference type="ARBA" id="ARBA00007947"/>
    </source>
</evidence>
<evidence type="ECO:0000256" key="14">
    <source>
        <dbReference type="ARBA" id="ARBA00023316"/>
    </source>
</evidence>
<comment type="catalytic activity">
    <reaction evidence="16 18">
        <text>N-acetyl-alpha-D-glucosamine 1-phosphate + UTP + H(+) = UDP-N-acetyl-alpha-D-glucosamine + diphosphate</text>
        <dbReference type="Rhea" id="RHEA:13509"/>
        <dbReference type="ChEBI" id="CHEBI:15378"/>
        <dbReference type="ChEBI" id="CHEBI:33019"/>
        <dbReference type="ChEBI" id="CHEBI:46398"/>
        <dbReference type="ChEBI" id="CHEBI:57705"/>
        <dbReference type="ChEBI" id="CHEBI:57776"/>
        <dbReference type="EC" id="2.7.7.23"/>
    </reaction>
</comment>
<dbReference type="CDD" id="cd02540">
    <property type="entry name" value="GT2_GlmU_N_bac"/>
    <property type="match status" value="1"/>
</dbReference>
<dbReference type="GO" id="GO:0008360">
    <property type="term" value="P:regulation of cell shape"/>
    <property type="evidence" value="ECO:0007669"/>
    <property type="project" value="UniProtKB-KW"/>
</dbReference>
<evidence type="ECO:0000256" key="18">
    <source>
        <dbReference type="HAMAP-Rule" id="MF_01631"/>
    </source>
</evidence>
<reference evidence="21 22" key="1">
    <citation type="submission" date="2015-03" db="EMBL/GenBank/DDBJ databases">
        <title>Caedibacter varicaedens, whole genome shotgun sequence.</title>
        <authorList>
            <person name="Suzuki H."/>
            <person name="Dapper A.L."/>
            <person name="Gibson A.K."/>
            <person name="Jackson C."/>
            <person name="Lee H."/>
            <person name="Pejaver V.R."/>
            <person name="Doak T."/>
            <person name="Lynch M."/>
        </authorList>
    </citation>
    <scope>NUCLEOTIDE SEQUENCE [LARGE SCALE GENOMIC DNA]</scope>
</reference>
<evidence type="ECO:0000313" key="21">
    <source>
        <dbReference type="EMBL" id="GAO98328.1"/>
    </source>
</evidence>
<comment type="pathway">
    <text evidence="18">Nucleotide-sugar biosynthesis; UDP-N-acetyl-alpha-D-glucosamine biosynthesis; UDP-N-acetyl-alpha-D-glucosamine from N-acetyl-alpha-D-glucosamine 1-phosphate: step 1/1.</text>
</comment>
<feature type="binding site" evidence="18">
    <location>
        <position position="367"/>
    </location>
    <ligand>
        <name>UDP-N-acetyl-alpha-D-glucosamine</name>
        <dbReference type="ChEBI" id="CHEBI:57705"/>
    </ligand>
</feature>
<dbReference type="PANTHER" id="PTHR43584">
    <property type="entry name" value="NUCLEOTIDYL TRANSFERASE"/>
    <property type="match status" value="1"/>
</dbReference>
<feature type="binding site" evidence="18">
    <location>
        <position position="370"/>
    </location>
    <ligand>
        <name>acetyl-CoA</name>
        <dbReference type="ChEBI" id="CHEBI:57288"/>
    </ligand>
</feature>
<dbReference type="Gene3D" id="2.160.10.10">
    <property type="entry name" value="Hexapeptide repeat proteins"/>
    <property type="match status" value="1"/>
</dbReference>
<dbReference type="NCBIfam" id="TIGR01173">
    <property type="entry name" value="glmU"/>
    <property type="match status" value="1"/>
</dbReference>
<evidence type="ECO:0000256" key="8">
    <source>
        <dbReference type="ARBA" id="ARBA00022737"/>
    </source>
</evidence>
<dbReference type="GO" id="GO:0009252">
    <property type="term" value="P:peptidoglycan biosynthetic process"/>
    <property type="evidence" value="ECO:0007669"/>
    <property type="project" value="UniProtKB-UniRule"/>
</dbReference>
<accession>A0A0K8MDM4</accession>
<feature type="binding site" evidence="18">
    <location>
        <position position="176"/>
    </location>
    <ligand>
        <name>UDP-N-acetyl-alpha-D-glucosamine</name>
        <dbReference type="ChEBI" id="CHEBI:57705"/>
    </ligand>
</feature>
<feature type="binding site" evidence="18">
    <location>
        <position position="161"/>
    </location>
    <ligand>
        <name>UDP-N-acetyl-alpha-D-glucosamine</name>
        <dbReference type="ChEBI" id="CHEBI:57705"/>
    </ligand>
</feature>
<keyword evidence="22" id="KW-1185">Reference proteome</keyword>
<feature type="domain" description="MobA-like NTP transferase" evidence="20">
    <location>
        <begin position="8"/>
        <end position="134"/>
    </location>
</feature>
<comment type="pathway">
    <text evidence="18">Nucleotide-sugar biosynthesis; UDP-N-acetyl-alpha-D-glucosamine biosynthesis; N-acetyl-alpha-D-glucosamine 1-phosphate from alpha-D-glucosamine 6-phosphate (route II): step 2/2.</text>
</comment>
<feature type="binding site" evidence="18">
    <location>
        <position position="146"/>
    </location>
    <ligand>
        <name>UDP-N-acetyl-alpha-D-glucosamine</name>
        <dbReference type="ChEBI" id="CHEBI:57705"/>
    </ligand>
</feature>
<dbReference type="InterPro" id="IPR005882">
    <property type="entry name" value="Bifunctional_GlmU"/>
</dbReference>
<name>A0A0K8MDM4_9PROT</name>
<evidence type="ECO:0000259" key="20">
    <source>
        <dbReference type="Pfam" id="PF12804"/>
    </source>
</evidence>
<dbReference type="InterPro" id="IPR025877">
    <property type="entry name" value="MobA-like_NTP_Trfase"/>
</dbReference>
<feature type="binding site" evidence="18">
    <location>
        <position position="413"/>
    </location>
    <ligand>
        <name>acetyl-CoA</name>
        <dbReference type="ChEBI" id="CHEBI:57288"/>
    </ligand>
</feature>
<dbReference type="GO" id="GO:0019134">
    <property type="term" value="F:glucosamine-1-phosphate N-acetyltransferase activity"/>
    <property type="evidence" value="ECO:0007669"/>
    <property type="project" value="UniProtKB-UniRule"/>
</dbReference>
<keyword evidence="13 18" id="KW-0012">Acyltransferase</keyword>
<dbReference type="InterPro" id="IPR038009">
    <property type="entry name" value="GlmU_C_LbH"/>
</dbReference>
<dbReference type="Proteomes" id="UP000036771">
    <property type="component" value="Unassembled WGS sequence"/>
</dbReference>
<dbReference type="GO" id="GO:0071555">
    <property type="term" value="P:cell wall organization"/>
    <property type="evidence" value="ECO:0007669"/>
    <property type="project" value="UniProtKB-KW"/>
</dbReference>
<feature type="region of interest" description="Disordered" evidence="19">
    <location>
        <begin position="437"/>
        <end position="459"/>
    </location>
</feature>
<dbReference type="GO" id="GO:0000902">
    <property type="term" value="P:cell morphogenesis"/>
    <property type="evidence" value="ECO:0007669"/>
    <property type="project" value="UniProtKB-UniRule"/>
</dbReference>
<dbReference type="HAMAP" id="MF_01631">
    <property type="entry name" value="GlmU"/>
    <property type="match status" value="1"/>
</dbReference>
<dbReference type="EC" id="2.3.1.157" evidence="18"/>
<feature type="binding site" evidence="18">
    <location>
        <position position="430"/>
    </location>
    <ligand>
        <name>acetyl-CoA</name>
        <dbReference type="ChEBI" id="CHEBI:57288"/>
    </ligand>
</feature>
<dbReference type="EC" id="2.7.7.23" evidence="18"/>
<dbReference type="InterPro" id="IPR018357">
    <property type="entry name" value="Hexapep_transf_CS"/>
</dbReference>
<evidence type="ECO:0000256" key="7">
    <source>
        <dbReference type="ARBA" id="ARBA00022723"/>
    </source>
</evidence>
<dbReference type="InterPro" id="IPR050065">
    <property type="entry name" value="GlmU-like"/>
</dbReference>